<dbReference type="GO" id="GO:0004672">
    <property type="term" value="F:protein kinase activity"/>
    <property type="evidence" value="ECO:0007669"/>
    <property type="project" value="InterPro"/>
</dbReference>
<keyword evidence="2 7" id="KW-0732">Signal</keyword>
<dbReference type="Gene3D" id="1.10.510.10">
    <property type="entry name" value="Transferase(Phosphotransferase) domain 1"/>
    <property type="match status" value="1"/>
</dbReference>
<proteinExistence type="predicted"/>
<dbReference type="AlphaFoldDB" id="A0A8T0GQY9"/>
<keyword evidence="4 6" id="KW-0472">Membrane</keyword>
<dbReference type="InterPro" id="IPR001245">
    <property type="entry name" value="Ser-Thr/Tyr_kinase_cat_dom"/>
</dbReference>
<accession>A0A8T0GQY9</accession>
<dbReference type="Proteomes" id="UP000822688">
    <property type="component" value="Chromosome 9"/>
</dbReference>
<evidence type="ECO:0000256" key="3">
    <source>
        <dbReference type="ARBA" id="ARBA00022989"/>
    </source>
</evidence>
<dbReference type="Gene3D" id="3.30.200.20">
    <property type="entry name" value="Phosphorylase Kinase, domain 1"/>
    <property type="match status" value="1"/>
</dbReference>
<dbReference type="GO" id="GO:0005524">
    <property type="term" value="F:ATP binding"/>
    <property type="evidence" value="ECO:0007669"/>
    <property type="project" value="InterPro"/>
</dbReference>
<dbReference type="SUPFAM" id="SSF56112">
    <property type="entry name" value="Protein kinase-like (PK-like)"/>
    <property type="match status" value="1"/>
</dbReference>
<feature type="chain" id="PRO_5035717395" description="Protein kinase domain-containing protein" evidence="7">
    <location>
        <begin position="25"/>
        <end position="456"/>
    </location>
</feature>
<keyword evidence="3 6" id="KW-1133">Transmembrane helix</keyword>
<evidence type="ECO:0000256" key="2">
    <source>
        <dbReference type="ARBA" id="ARBA00022729"/>
    </source>
</evidence>
<evidence type="ECO:0000259" key="8">
    <source>
        <dbReference type="PROSITE" id="PS50011"/>
    </source>
</evidence>
<comment type="subcellular location">
    <subcellularLocation>
        <location evidence="5">Endomembrane system</location>
        <topology evidence="5">Single-pass type I membrane protein</topology>
    </subcellularLocation>
</comment>
<gene>
    <name evidence="9" type="ORF">KC19_9G000600</name>
</gene>
<evidence type="ECO:0000313" key="10">
    <source>
        <dbReference type="Proteomes" id="UP000822688"/>
    </source>
</evidence>
<organism evidence="9 10">
    <name type="scientific">Ceratodon purpureus</name>
    <name type="common">Fire moss</name>
    <name type="synonym">Dicranum purpureum</name>
    <dbReference type="NCBI Taxonomy" id="3225"/>
    <lineage>
        <taxon>Eukaryota</taxon>
        <taxon>Viridiplantae</taxon>
        <taxon>Streptophyta</taxon>
        <taxon>Embryophyta</taxon>
        <taxon>Bryophyta</taxon>
        <taxon>Bryophytina</taxon>
        <taxon>Bryopsida</taxon>
        <taxon>Dicranidae</taxon>
        <taxon>Pseudoditrichales</taxon>
        <taxon>Ditrichaceae</taxon>
        <taxon>Ceratodon</taxon>
    </lineage>
</organism>
<feature type="transmembrane region" description="Helical" evidence="6">
    <location>
        <begin position="82"/>
        <end position="107"/>
    </location>
</feature>
<comment type="caution">
    <text evidence="9">The sequence shown here is derived from an EMBL/GenBank/DDBJ whole genome shotgun (WGS) entry which is preliminary data.</text>
</comment>
<dbReference type="PANTHER" id="PTHR46084">
    <property type="entry name" value="PROTEIN MALE DISCOVERER 2"/>
    <property type="match status" value="1"/>
</dbReference>
<dbReference type="InterPro" id="IPR011009">
    <property type="entry name" value="Kinase-like_dom_sf"/>
</dbReference>
<dbReference type="GO" id="GO:0012505">
    <property type="term" value="C:endomembrane system"/>
    <property type="evidence" value="ECO:0007669"/>
    <property type="project" value="UniProtKB-SubCell"/>
</dbReference>
<keyword evidence="10" id="KW-1185">Reference proteome</keyword>
<name>A0A8T0GQY9_CERPU</name>
<dbReference type="PANTHER" id="PTHR46084:SF14">
    <property type="entry name" value="PROTEIN KINASE DOMAIN-CONTAINING PROTEIN"/>
    <property type="match status" value="1"/>
</dbReference>
<protein>
    <recommendedName>
        <fullName evidence="8">Protein kinase domain-containing protein</fullName>
    </recommendedName>
</protein>
<keyword evidence="1 6" id="KW-0812">Transmembrane</keyword>
<evidence type="ECO:0000256" key="6">
    <source>
        <dbReference type="SAM" id="Phobius"/>
    </source>
</evidence>
<evidence type="ECO:0000256" key="5">
    <source>
        <dbReference type="ARBA" id="ARBA00046288"/>
    </source>
</evidence>
<feature type="domain" description="Protein kinase" evidence="8">
    <location>
        <begin position="148"/>
        <end position="426"/>
    </location>
</feature>
<dbReference type="PROSITE" id="PS50011">
    <property type="entry name" value="PROTEIN_KINASE_DOM"/>
    <property type="match status" value="1"/>
</dbReference>
<dbReference type="InterPro" id="IPR000719">
    <property type="entry name" value="Prot_kinase_dom"/>
</dbReference>
<evidence type="ECO:0000256" key="1">
    <source>
        <dbReference type="ARBA" id="ARBA00022692"/>
    </source>
</evidence>
<dbReference type="FunFam" id="3.30.200.20:FF:000489">
    <property type="entry name" value="Inactive receptor-like serine/threonine-protein kinase"/>
    <property type="match status" value="1"/>
</dbReference>
<evidence type="ECO:0000256" key="7">
    <source>
        <dbReference type="SAM" id="SignalP"/>
    </source>
</evidence>
<evidence type="ECO:0000313" key="9">
    <source>
        <dbReference type="EMBL" id="KAG0560624.1"/>
    </source>
</evidence>
<dbReference type="Pfam" id="PF07714">
    <property type="entry name" value="PK_Tyr_Ser-Thr"/>
    <property type="match status" value="1"/>
</dbReference>
<sequence length="456" mass="50681">MKSSKKIRVWLLTGIFILAASVSGRVLQEARIGATYPRRLMSTDTGPHFARKLEDSYAVAQSSGSANMTDASESLGKHVDKAWILVAGFGSALFLVIAISVSAIAYFRYKRRSTAVSPWKQGMSGQLQRVFDTTAPLLKREEVEVACEDFSNIIGQSSDNIMYKGTLPNGTEIAATSMRVSVENWSTAKELSFRRKVEALARMKHPHLVNLVGYSSEEEPFTRILVFEYASNGTLHDHLHNKESEHLDWATRMRIVMGAAHGLAYMHHELVPSASHLSLDASSIFLTDDYAAKVANFGVSKMSMTTTNRGQKNSWLAPRVIGFDDSEGISDRHSPDFESNIYSFGVLLLEVISGRIPQSELTGNLVDWANEYLSDSKMVWYMIDPSLKTYNHDELVALCKIVSVCLASRNRRPSMRKVTSMLAEVLKLTPESVGPKSTALLWAQLELNDDNSDQQC</sequence>
<reference evidence="9" key="1">
    <citation type="submission" date="2020-06" db="EMBL/GenBank/DDBJ databases">
        <title>WGS assembly of Ceratodon purpureus strain R40.</title>
        <authorList>
            <person name="Carey S.B."/>
            <person name="Jenkins J."/>
            <person name="Shu S."/>
            <person name="Lovell J.T."/>
            <person name="Sreedasyam A."/>
            <person name="Maumus F."/>
            <person name="Tiley G.P."/>
            <person name="Fernandez-Pozo N."/>
            <person name="Barry K."/>
            <person name="Chen C."/>
            <person name="Wang M."/>
            <person name="Lipzen A."/>
            <person name="Daum C."/>
            <person name="Saski C.A."/>
            <person name="Payton A.C."/>
            <person name="Mcbreen J.C."/>
            <person name="Conrad R.E."/>
            <person name="Kollar L.M."/>
            <person name="Olsson S."/>
            <person name="Huttunen S."/>
            <person name="Landis J.B."/>
            <person name="Wickett N.J."/>
            <person name="Johnson M.G."/>
            <person name="Rensing S.A."/>
            <person name="Grimwood J."/>
            <person name="Schmutz J."/>
            <person name="Mcdaniel S.F."/>
        </authorList>
    </citation>
    <scope>NUCLEOTIDE SEQUENCE</scope>
    <source>
        <strain evidence="9">R40</strain>
    </source>
</reference>
<evidence type="ECO:0000256" key="4">
    <source>
        <dbReference type="ARBA" id="ARBA00023136"/>
    </source>
</evidence>
<dbReference type="EMBL" id="CM026430">
    <property type="protein sequence ID" value="KAG0560624.1"/>
    <property type="molecule type" value="Genomic_DNA"/>
</dbReference>
<feature type="signal peptide" evidence="7">
    <location>
        <begin position="1"/>
        <end position="24"/>
    </location>
</feature>